<evidence type="ECO:0000313" key="1">
    <source>
        <dbReference type="EMBL" id="ONK63304.1"/>
    </source>
</evidence>
<reference evidence="2" key="1">
    <citation type="journal article" date="2017" name="Nat. Commun.">
        <title>The asparagus genome sheds light on the origin and evolution of a young Y chromosome.</title>
        <authorList>
            <person name="Harkess A."/>
            <person name="Zhou J."/>
            <person name="Xu C."/>
            <person name="Bowers J.E."/>
            <person name="Van der Hulst R."/>
            <person name="Ayyampalayam S."/>
            <person name="Mercati F."/>
            <person name="Riccardi P."/>
            <person name="McKain M.R."/>
            <person name="Kakrana A."/>
            <person name="Tang H."/>
            <person name="Ray J."/>
            <person name="Groenendijk J."/>
            <person name="Arikit S."/>
            <person name="Mathioni S.M."/>
            <person name="Nakano M."/>
            <person name="Shan H."/>
            <person name="Telgmann-Rauber A."/>
            <person name="Kanno A."/>
            <person name="Yue Z."/>
            <person name="Chen H."/>
            <person name="Li W."/>
            <person name="Chen Y."/>
            <person name="Xu X."/>
            <person name="Zhang Y."/>
            <person name="Luo S."/>
            <person name="Chen H."/>
            <person name="Gao J."/>
            <person name="Mao Z."/>
            <person name="Pires J.C."/>
            <person name="Luo M."/>
            <person name="Kudrna D."/>
            <person name="Wing R.A."/>
            <person name="Meyers B.C."/>
            <person name="Yi K."/>
            <person name="Kong H."/>
            <person name="Lavrijsen P."/>
            <person name="Sunseri F."/>
            <person name="Falavigna A."/>
            <person name="Ye Y."/>
            <person name="Leebens-Mack J.H."/>
            <person name="Chen G."/>
        </authorList>
    </citation>
    <scope>NUCLEOTIDE SEQUENCE [LARGE SCALE GENOMIC DNA]</scope>
    <source>
        <strain evidence="2">cv. DH0086</strain>
    </source>
</reference>
<sequence>MLRWKDLEMSIRFHRDCSRWSHLEATRELEHPKPEPPQELAAAPLDSMPLVILLLLLLAPLSADLQNSSFLHLNLHLFLLHPRKIGLEDVSLRRLFPVDAGVRKGRGLAESAAGTRTISERARRVERPALKGIPDIEGERVENVAPLTEDLRN</sequence>
<name>A0A5P1EBW2_ASPOF</name>
<dbReference type="Gramene" id="ONK63304">
    <property type="protein sequence ID" value="ONK63304"/>
    <property type="gene ID" value="A4U43_C07F13590"/>
</dbReference>
<evidence type="ECO:0000313" key="2">
    <source>
        <dbReference type="Proteomes" id="UP000243459"/>
    </source>
</evidence>
<protein>
    <submittedName>
        <fullName evidence="1">Uncharacterized protein</fullName>
    </submittedName>
</protein>
<dbReference type="Proteomes" id="UP000243459">
    <property type="component" value="Chromosome 7"/>
</dbReference>
<accession>A0A5P1EBW2</accession>
<dbReference type="EMBL" id="CM007387">
    <property type="protein sequence ID" value="ONK63304.1"/>
    <property type="molecule type" value="Genomic_DNA"/>
</dbReference>
<gene>
    <name evidence="1" type="ORF">A4U43_C07F13590</name>
</gene>
<keyword evidence="2" id="KW-1185">Reference proteome</keyword>
<dbReference type="AlphaFoldDB" id="A0A5P1EBW2"/>
<organism evidence="1 2">
    <name type="scientific">Asparagus officinalis</name>
    <name type="common">Garden asparagus</name>
    <dbReference type="NCBI Taxonomy" id="4686"/>
    <lineage>
        <taxon>Eukaryota</taxon>
        <taxon>Viridiplantae</taxon>
        <taxon>Streptophyta</taxon>
        <taxon>Embryophyta</taxon>
        <taxon>Tracheophyta</taxon>
        <taxon>Spermatophyta</taxon>
        <taxon>Magnoliopsida</taxon>
        <taxon>Liliopsida</taxon>
        <taxon>Asparagales</taxon>
        <taxon>Asparagaceae</taxon>
        <taxon>Asparagoideae</taxon>
        <taxon>Asparagus</taxon>
    </lineage>
</organism>
<proteinExistence type="predicted"/>